<protein>
    <submittedName>
        <fullName evidence="1">Uncharacterized protein</fullName>
    </submittedName>
</protein>
<evidence type="ECO:0000313" key="1">
    <source>
        <dbReference type="EMBL" id="AAX51353.1"/>
    </source>
</evidence>
<geneLocation type="plasmid" evidence="1">
    <name>pFP1</name>
</geneLocation>
<sequence length="112" mass="12485">MLGGMGRIRFCASCGARLPRNASPRRLYCDDVCRAHAYRDRKKAAQDFVLGLMLAEAEWNGDRGIIRLLTCPTCGTITFAGGDRRSDAIYCGGTCRSRAWRQRAARRARRSA</sequence>
<reference evidence="1" key="1">
    <citation type="journal article" date="2008" name="Appl. Environ. Microbiol.">
        <title>Characterization of replication and conjugation of Streptomyces circular plasmids pFP1 and pFP11 and their ability to propagate in linear mode with artificially attached telomeres.</title>
        <authorList>
            <person name="Zhang R."/>
            <person name="Zeng A."/>
            <person name="Fang P."/>
            <person name="Qin Z."/>
        </authorList>
    </citation>
    <scope>NUCLEOTIDE SEQUENCE</scope>
    <source>
        <strain evidence="1">FQ1</strain>
        <plasmid evidence="1">pFP1</plasmid>
    </source>
</reference>
<dbReference type="AlphaFoldDB" id="Q58IN0"/>
<accession>Q58IN0</accession>
<dbReference type="EMBL" id="AY943953">
    <property type="protein sequence ID" value="AAX51353.1"/>
    <property type="molecule type" value="Genomic_DNA"/>
</dbReference>
<name>Q58IN0_9ACTN</name>
<keyword evidence="1" id="KW-0614">Plasmid</keyword>
<gene>
    <name evidence="1" type="ORF">pFP1.12</name>
</gene>
<proteinExistence type="predicted"/>
<organism evidence="1">
    <name type="scientific">Streptomyces sp. FQ1</name>
    <dbReference type="NCBI Taxonomy" id="319426"/>
    <lineage>
        <taxon>Bacteria</taxon>
        <taxon>Bacillati</taxon>
        <taxon>Actinomycetota</taxon>
        <taxon>Actinomycetes</taxon>
        <taxon>Kitasatosporales</taxon>
        <taxon>Streptomycetaceae</taxon>
        <taxon>Streptomyces</taxon>
    </lineage>
</organism>